<feature type="transmembrane region" description="Helical" evidence="7">
    <location>
        <begin position="23"/>
        <end position="47"/>
    </location>
</feature>
<reference evidence="10" key="1">
    <citation type="submission" date="2019-01" db="EMBL/GenBank/DDBJ databases">
        <title>Gri0909 isolated from a small marine red alga.</title>
        <authorList>
            <person name="Kim J."/>
            <person name="Jeong S.E."/>
            <person name="Jeon C.O."/>
        </authorList>
    </citation>
    <scope>NUCLEOTIDE SEQUENCE [LARGE SCALE GENOMIC DNA]</scope>
    <source>
        <strain evidence="10">Gri0909</strain>
    </source>
</reference>
<dbReference type="Pfam" id="PF04290">
    <property type="entry name" value="DctQ"/>
    <property type="match status" value="1"/>
</dbReference>
<feature type="transmembrane region" description="Helical" evidence="7">
    <location>
        <begin position="101"/>
        <end position="124"/>
    </location>
</feature>
<dbReference type="InterPro" id="IPR055348">
    <property type="entry name" value="DctQ"/>
</dbReference>
<feature type="domain" description="Tripartite ATP-independent periplasmic transporters DctQ component" evidence="8">
    <location>
        <begin position="39"/>
        <end position="169"/>
    </location>
</feature>
<feature type="transmembrane region" description="Helical" evidence="7">
    <location>
        <begin position="59"/>
        <end position="80"/>
    </location>
</feature>
<evidence type="ECO:0000313" key="10">
    <source>
        <dbReference type="Proteomes" id="UP000287447"/>
    </source>
</evidence>
<comment type="function">
    <text evidence="7">Part of the tripartite ATP-independent periplasmic (TRAP) transport system.</text>
</comment>
<dbReference type="OrthoDB" id="8030921at2"/>
<keyword evidence="7" id="KW-0997">Cell inner membrane</keyword>
<comment type="subcellular location">
    <subcellularLocation>
        <location evidence="7">Cell inner membrane</location>
        <topology evidence="7">Multi-pass membrane protein</topology>
    </subcellularLocation>
    <subcellularLocation>
        <location evidence="1">Cell membrane</location>
        <topology evidence="1">Multi-pass membrane protein</topology>
    </subcellularLocation>
</comment>
<evidence type="ECO:0000313" key="9">
    <source>
        <dbReference type="EMBL" id="RVU34020.1"/>
    </source>
</evidence>
<proteinExistence type="inferred from homology"/>
<dbReference type="RefSeq" id="WP_127768050.1">
    <property type="nucleotide sequence ID" value="NZ_SADE01000004.1"/>
</dbReference>
<evidence type="ECO:0000256" key="6">
    <source>
        <dbReference type="ARBA" id="ARBA00023136"/>
    </source>
</evidence>
<keyword evidence="10" id="KW-1185">Reference proteome</keyword>
<keyword evidence="6 7" id="KW-0472">Membrane</keyword>
<evidence type="ECO:0000259" key="8">
    <source>
        <dbReference type="Pfam" id="PF04290"/>
    </source>
</evidence>
<protein>
    <recommendedName>
        <fullName evidence="7">TRAP transporter small permease protein</fullName>
    </recommendedName>
</protein>
<evidence type="ECO:0000256" key="5">
    <source>
        <dbReference type="ARBA" id="ARBA00022989"/>
    </source>
</evidence>
<comment type="subunit">
    <text evidence="7">The complex comprises the extracytoplasmic solute receptor protein and the two transmembrane proteins.</text>
</comment>
<feature type="transmembrane region" description="Helical" evidence="7">
    <location>
        <begin position="144"/>
        <end position="165"/>
    </location>
</feature>
<evidence type="ECO:0000256" key="4">
    <source>
        <dbReference type="ARBA" id="ARBA00022692"/>
    </source>
</evidence>
<evidence type="ECO:0000256" key="3">
    <source>
        <dbReference type="ARBA" id="ARBA00022475"/>
    </source>
</evidence>
<name>A0A3S2Y0E4_9PROT</name>
<dbReference type="GO" id="GO:0022857">
    <property type="term" value="F:transmembrane transporter activity"/>
    <property type="evidence" value="ECO:0007669"/>
    <property type="project" value="UniProtKB-UniRule"/>
</dbReference>
<dbReference type="Proteomes" id="UP000287447">
    <property type="component" value="Unassembled WGS sequence"/>
</dbReference>
<keyword evidence="4 7" id="KW-0812">Transmembrane</keyword>
<dbReference type="EMBL" id="SADE01000004">
    <property type="protein sequence ID" value="RVU34020.1"/>
    <property type="molecule type" value="Genomic_DNA"/>
</dbReference>
<dbReference type="AlphaFoldDB" id="A0A3S2Y0E4"/>
<evidence type="ECO:0000256" key="2">
    <source>
        <dbReference type="ARBA" id="ARBA00022448"/>
    </source>
</evidence>
<keyword evidence="3" id="KW-1003">Cell membrane</keyword>
<keyword evidence="5 7" id="KW-1133">Transmembrane helix</keyword>
<gene>
    <name evidence="9" type="ORF">EOI86_23140</name>
</gene>
<organism evidence="9 10">
    <name type="scientific">Hwanghaeella grinnelliae</name>
    <dbReference type="NCBI Taxonomy" id="2500179"/>
    <lineage>
        <taxon>Bacteria</taxon>
        <taxon>Pseudomonadati</taxon>
        <taxon>Pseudomonadota</taxon>
        <taxon>Alphaproteobacteria</taxon>
        <taxon>Rhodospirillales</taxon>
        <taxon>Rhodospirillaceae</taxon>
        <taxon>Hwanghaeella</taxon>
    </lineage>
</organism>
<evidence type="ECO:0000256" key="7">
    <source>
        <dbReference type="RuleBase" id="RU369079"/>
    </source>
</evidence>
<evidence type="ECO:0000256" key="1">
    <source>
        <dbReference type="ARBA" id="ARBA00004651"/>
    </source>
</evidence>
<dbReference type="GO" id="GO:0005886">
    <property type="term" value="C:plasma membrane"/>
    <property type="evidence" value="ECO:0007669"/>
    <property type="project" value="UniProtKB-SubCell"/>
</dbReference>
<comment type="caution">
    <text evidence="9">The sequence shown here is derived from an EMBL/GenBank/DDBJ whole genome shotgun (WGS) entry which is preliminary data.</text>
</comment>
<comment type="similarity">
    <text evidence="7">Belongs to the TRAP transporter small permease family.</text>
</comment>
<keyword evidence="2 7" id="KW-0813">Transport</keyword>
<sequence>MAADFNPDEKHGLLDRLDAGYSLVVRTMFYAASLYVGMMMVVIVYYTSFRSLGWDYNDYSFTFIEYGFIYVLMLGCPWMVRQRAHVYIELVTAAIPDRARVVLSKAIAATCFLVCLLLAIYTGMQTWQDYNWGQYDELRGQLDIKRWIVIIAMPIGFGFTALEFLRFVFGSSLIHTGEMGVHE</sequence>
<accession>A0A3S2Y0E4</accession>